<organism evidence="1 2">
    <name type="scientific">Trifolium pratense</name>
    <name type="common">Red clover</name>
    <dbReference type="NCBI Taxonomy" id="57577"/>
    <lineage>
        <taxon>Eukaryota</taxon>
        <taxon>Viridiplantae</taxon>
        <taxon>Streptophyta</taxon>
        <taxon>Embryophyta</taxon>
        <taxon>Tracheophyta</taxon>
        <taxon>Spermatophyta</taxon>
        <taxon>Magnoliopsida</taxon>
        <taxon>eudicotyledons</taxon>
        <taxon>Gunneridae</taxon>
        <taxon>Pentapetalae</taxon>
        <taxon>rosids</taxon>
        <taxon>fabids</taxon>
        <taxon>Fabales</taxon>
        <taxon>Fabaceae</taxon>
        <taxon>Papilionoideae</taxon>
        <taxon>50 kb inversion clade</taxon>
        <taxon>NPAAA clade</taxon>
        <taxon>Hologalegina</taxon>
        <taxon>IRL clade</taxon>
        <taxon>Trifolieae</taxon>
        <taxon>Trifolium</taxon>
    </lineage>
</organism>
<dbReference type="EMBL" id="CASHSV030000823">
    <property type="protein sequence ID" value="CAJ2678292.1"/>
    <property type="molecule type" value="Genomic_DNA"/>
</dbReference>
<name>A0ACB0M8U3_TRIPR</name>
<accession>A0ACB0M8U3</accession>
<keyword evidence="2" id="KW-1185">Reference proteome</keyword>
<dbReference type="Proteomes" id="UP001177021">
    <property type="component" value="Unassembled WGS sequence"/>
</dbReference>
<reference evidence="1" key="1">
    <citation type="submission" date="2023-10" db="EMBL/GenBank/DDBJ databases">
        <authorList>
            <person name="Rodriguez Cubillos JULIANA M."/>
            <person name="De Vega J."/>
        </authorList>
    </citation>
    <scope>NUCLEOTIDE SEQUENCE</scope>
</reference>
<comment type="caution">
    <text evidence="1">The sequence shown here is derived from an EMBL/GenBank/DDBJ whole genome shotgun (WGS) entry which is preliminary data.</text>
</comment>
<protein>
    <submittedName>
        <fullName evidence="1">Uncharacterized protein</fullName>
    </submittedName>
</protein>
<sequence length="393" mass="46104">MEFSEQFKDSFRQGLIAGYIFTATFAIVFYMFYCLPTQIIKLRKNKNLRHKKTREVSKFPKKDLKQEKIKEKQKKVRQKEKMLPVELLEKRIQINKVGRLTYRINLTKLCHATNYFSKDNVIGVGVFGIMYKATFPKNCFLAVKKLHDSQFCIKRFELEIMILGQYSHQNILPLIGFCIEEEKNERILVYEYMSNGRLSDWLNDDTTKLGWTRVIKIALGVARGLCCLHHSLHMVHLSISLECILLGDDFEPKISNFGGAMFMNNDLNKSIRFEKKDVYDFGCFLFELIKGNKFGQRHDCLGNNNVPFATYTYPNHMNLLEDHFGFYDAMDETLNKIEFEDEVSALLRVACDCVHPIHEKRPTMLEVYNKMGSIWEKDEIFEDHDQFGLMHNS</sequence>
<gene>
    <name evidence="1" type="ORF">MILVUS5_LOCUS40605</name>
</gene>
<evidence type="ECO:0000313" key="2">
    <source>
        <dbReference type="Proteomes" id="UP001177021"/>
    </source>
</evidence>
<proteinExistence type="predicted"/>
<evidence type="ECO:0000313" key="1">
    <source>
        <dbReference type="EMBL" id="CAJ2678292.1"/>
    </source>
</evidence>